<evidence type="ECO:0000256" key="1">
    <source>
        <dbReference type="SAM" id="MobiDB-lite"/>
    </source>
</evidence>
<evidence type="ECO:0000256" key="2">
    <source>
        <dbReference type="SAM" id="Phobius"/>
    </source>
</evidence>
<keyword evidence="2" id="KW-0812">Transmembrane</keyword>
<protein>
    <recommendedName>
        <fullName evidence="5">Type IV pilus biogenesis protein PilP</fullName>
    </recommendedName>
</protein>
<keyword evidence="2" id="KW-0472">Membrane</keyword>
<feature type="compositionally biased region" description="Pro residues" evidence="1">
    <location>
        <begin position="196"/>
        <end position="208"/>
    </location>
</feature>
<organism evidence="3 4">
    <name type="scientific">Sedimentitalea nanhaiensis</name>
    <dbReference type="NCBI Taxonomy" id="999627"/>
    <lineage>
        <taxon>Bacteria</taxon>
        <taxon>Pseudomonadati</taxon>
        <taxon>Pseudomonadota</taxon>
        <taxon>Alphaproteobacteria</taxon>
        <taxon>Rhodobacterales</taxon>
        <taxon>Paracoccaceae</taxon>
        <taxon>Sedimentitalea</taxon>
    </lineage>
</organism>
<keyword evidence="2" id="KW-1133">Transmembrane helix</keyword>
<dbReference type="InterPro" id="IPR043129">
    <property type="entry name" value="ATPase_NBD"/>
</dbReference>
<evidence type="ECO:0000313" key="3">
    <source>
        <dbReference type="EMBL" id="SFT68003.1"/>
    </source>
</evidence>
<dbReference type="AlphaFoldDB" id="A0A1I6ZZB2"/>
<reference evidence="3 4" key="1">
    <citation type="submission" date="2016-10" db="EMBL/GenBank/DDBJ databases">
        <authorList>
            <person name="de Groot N.N."/>
        </authorList>
    </citation>
    <scope>NUCLEOTIDE SEQUENCE [LARGE SCALE GENOMIC DNA]</scope>
    <source>
        <strain evidence="3 4">CGMCC 1.10959</strain>
    </source>
</reference>
<evidence type="ECO:0000313" key="4">
    <source>
        <dbReference type="Proteomes" id="UP000182466"/>
    </source>
</evidence>
<keyword evidence="4" id="KW-1185">Reference proteome</keyword>
<gene>
    <name evidence="3" type="ORF">SAMN05216236_10583</name>
</gene>
<dbReference type="RefSeq" id="WP_027260966.1">
    <property type="nucleotide sequence ID" value="NZ_FPAW01000005.1"/>
</dbReference>
<sequence>MKPGFALSLSFQGITLLHRAADGWRSVGEVLLDVPNLSDALSDLRAKAYALNPDNPACKIIIPNDQIRYITIDTGSFEGQAREEMARAALEGATPYDVSDLAIDLCFDGHRTHIAAVARETLDEAETFALEHGFEPVSFVATPDTDGYDQEPFFGLTRSVDPNMEIEPDSNPVKMIGPAVFPDSPPALEPREPETPPEPKQAPEPPTDTTPEPSIEPEREAPPEPKITQPVTPDPPGVVAQEAPPEPPLPAKVTSTPKSTSAGFASRRGKPADSGDAPSLSGASRDAATPAGAARLHLSPVAQPAGPKPTAPSARSVSVAAPSLDLPDDPVDPVDEPTADRQVPLPASNPPTPKDNARTRFLSDRKSDAPDAGPHRTDAKVIIPSRPSLDAPKDETERMTVFGARNRQQVGGKPRHLGLILTLGLLVFLAAVAAWAAIFLEDGVSGLLAPDAPKDSVVAAIPQTPSVEGTPAAPTPQAIAEKGRSALPAPTRIPASEPAETIADRPLPDLTDTDAAVLQAMGTTEGSKPPSLQQEDARYAATGIWQNVPHTLPAPEPLDLENLYEVSIDRRDLSQDAVALPPSAGFDTDQPPESISSPAAAGIAFSLDEQGLVTPTPQGTLNPDGILIHLGRPPVSPPPTPVRFEVEPEGEAEALQDRLAGLQPRPRPTDLVEQNERSRLGGLSREELGRVRPKTRPRAAKQEAEADETPTAQAVAASRRPDARPKNFAAKVQKVKQNQASPSARAASLVPAAPRTVTPKIPSSASVSRRATLDNAINLNRINLIGVYGTPANRRALVRLPSGRYKKVKVGDNVDGGRILAIGDSELRYQKGGRNLTLKIPRG</sequence>
<feature type="compositionally biased region" description="Basic and acidic residues" evidence="1">
    <location>
        <begin position="355"/>
        <end position="378"/>
    </location>
</feature>
<dbReference type="OrthoDB" id="7870459at2"/>
<feature type="compositionally biased region" description="Polar residues" evidence="1">
    <location>
        <begin position="254"/>
        <end position="263"/>
    </location>
</feature>
<proteinExistence type="predicted"/>
<feature type="transmembrane region" description="Helical" evidence="2">
    <location>
        <begin position="417"/>
        <end position="440"/>
    </location>
</feature>
<feature type="region of interest" description="Disordered" evidence="1">
    <location>
        <begin position="160"/>
        <end position="378"/>
    </location>
</feature>
<feature type="compositionally biased region" description="Low complexity" evidence="1">
    <location>
        <begin position="311"/>
        <end position="325"/>
    </location>
</feature>
<dbReference type="EMBL" id="FPAW01000005">
    <property type="protein sequence ID" value="SFT68003.1"/>
    <property type="molecule type" value="Genomic_DNA"/>
</dbReference>
<feature type="region of interest" description="Disordered" evidence="1">
    <location>
        <begin position="614"/>
        <end position="724"/>
    </location>
</feature>
<feature type="compositionally biased region" description="Acidic residues" evidence="1">
    <location>
        <begin position="326"/>
        <end position="337"/>
    </location>
</feature>
<name>A0A1I6ZZB2_9RHOB</name>
<dbReference type="SUPFAM" id="SSF53067">
    <property type="entry name" value="Actin-like ATPase domain"/>
    <property type="match status" value="1"/>
</dbReference>
<accession>A0A1I6ZZB2</accession>
<dbReference type="eggNOG" id="ENOG502Z7MY">
    <property type="taxonomic scope" value="Bacteria"/>
</dbReference>
<evidence type="ECO:0008006" key="5">
    <source>
        <dbReference type="Google" id="ProtNLM"/>
    </source>
</evidence>
<feature type="compositionally biased region" description="Basic and acidic residues" evidence="1">
    <location>
        <begin position="667"/>
        <end position="690"/>
    </location>
</feature>
<dbReference type="STRING" id="999627.SAMN05216236_10583"/>
<dbReference type="Proteomes" id="UP000182466">
    <property type="component" value="Unassembled WGS sequence"/>
</dbReference>